<dbReference type="Proteomes" id="UP001596417">
    <property type="component" value="Unassembled WGS sequence"/>
</dbReference>
<keyword evidence="2" id="KW-0012">Acyltransferase</keyword>
<reference evidence="2 3" key="1">
    <citation type="journal article" date="2019" name="Int. J. Syst. Evol. Microbiol.">
        <title>The Global Catalogue of Microorganisms (GCM) 10K type strain sequencing project: providing services to taxonomists for standard genome sequencing and annotation.</title>
        <authorList>
            <consortium name="The Broad Institute Genomics Platform"/>
            <consortium name="The Broad Institute Genome Sequencing Center for Infectious Disease"/>
            <person name="Wu L."/>
            <person name="Ma J."/>
        </authorList>
    </citation>
    <scope>NUCLEOTIDE SEQUENCE [LARGE SCALE GENOMIC DNA]</scope>
    <source>
        <strain evidence="2 3">RDMS1</strain>
    </source>
</reference>
<keyword evidence="2" id="KW-0808">Transferase</keyword>
<dbReference type="PANTHER" id="PTHR34180:SF1">
    <property type="entry name" value="BETA-ALANYL-DOPAMINE_CARCININE HYDROLASE"/>
    <property type="match status" value="1"/>
</dbReference>
<evidence type="ECO:0000313" key="3">
    <source>
        <dbReference type="Proteomes" id="UP001596417"/>
    </source>
</evidence>
<accession>A0ABD5YTB0</accession>
<dbReference type="RefSeq" id="WP_390206781.1">
    <property type="nucleotide sequence ID" value="NZ_JBHTAX010000005.1"/>
</dbReference>
<keyword evidence="3" id="KW-1185">Reference proteome</keyword>
<dbReference type="InterPro" id="IPR005079">
    <property type="entry name" value="Peptidase_C45_hydrolase"/>
</dbReference>
<dbReference type="Gene3D" id="3.60.60.10">
    <property type="entry name" value="Penicillin V Acylase, Chain A"/>
    <property type="match status" value="1"/>
</dbReference>
<organism evidence="2 3">
    <name type="scientific">Halocatena marina</name>
    <dbReference type="NCBI Taxonomy" id="2934937"/>
    <lineage>
        <taxon>Archaea</taxon>
        <taxon>Methanobacteriati</taxon>
        <taxon>Methanobacteriota</taxon>
        <taxon>Stenosarchaea group</taxon>
        <taxon>Halobacteria</taxon>
        <taxon>Halobacteriales</taxon>
        <taxon>Natronomonadaceae</taxon>
        <taxon>Halocatena</taxon>
    </lineage>
</organism>
<comment type="caution">
    <text evidence="2">The sequence shown here is derived from an EMBL/GenBank/DDBJ whole genome shotgun (WGS) entry which is preliminary data.</text>
</comment>
<dbReference type="AlphaFoldDB" id="A0ABD5YTB0"/>
<dbReference type="PANTHER" id="PTHR34180">
    <property type="entry name" value="PEPTIDASE C45"/>
    <property type="match status" value="1"/>
</dbReference>
<dbReference type="InterPro" id="IPR047794">
    <property type="entry name" value="C45_proenzyme-like"/>
</dbReference>
<name>A0ABD5YTB0_9EURY</name>
<dbReference type="EMBL" id="JBHTAX010000005">
    <property type="protein sequence ID" value="MFC7192614.1"/>
    <property type="molecule type" value="Genomic_DNA"/>
</dbReference>
<evidence type="ECO:0000259" key="1">
    <source>
        <dbReference type="Pfam" id="PF03417"/>
    </source>
</evidence>
<dbReference type="GO" id="GO:0016746">
    <property type="term" value="F:acyltransferase activity"/>
    <property type="evidence" value="ECO:0007669"/>
    <property type="project" value="UniProtKB-KW"/>
</dbReference>
<dbReference type="Pfam" id="PF03417">
    <property type="entry name" value="AAT"/>
    <property type="match status" value="1"/>
</dbReference>
<feature type="domain" description="Peptidase C45 hydrolase" evidence="1">
    <location>
        <begin position="61"/>
        <end position="286"/>
    </location>
</feature>
<evidence type="ECO:0000313" key="2">
    <source>
        <dbReference type="EMBL" id="MFC7192614.1"/>
    </source>
</evidence>
<gene>
    <name evidence="2" type="ORF">ACFQL7_24230</name>
</gene>
<sequence>MESRLRSGTTWHCCGKWCFRSGDNTPERSLRSTLCRLRGREYRRRRLYCFGLLPEATADTHTYVGQNWDWAEPVADTLIVTEHCREQGPDHLAVTEAGIVGGKMGVNEHGVGLVVNGLVSPNDGDDPFRKPFHVRCWEVLEAERFDNALEPVVASPHACSSNFVIGHADGEVIDVEASPDRTGYVYPRNGVLTHANHFITDGFESRMERQLPDTLYRARRLQRTLDQHSGDLDAESIESGLSDHFGRPSSICRHVNEDAHPQERTQTNASIIIDLTDQTLRVTCGPPCENTYSTYRVGGVT</sequence>
<dbReference type="InterPro" id="IPR047801">
    <property type="entry name" value="Peptidase_C45"/>
</dbReference>
<protein>
    <submittedName>
        <fullName evidence="2">C45 family autoproteolytic acyltransferase/hydrolase</fullName>
    </submittedName>
</protein>
<proteinExistence type="predicted"/>
<dbReference type="NCBIfam" id="NF040521">
    <property type="entry name" value="C45_proenzyme"/>
    <property type="match status" value="1"/>
</dbReference>